<dbReference type="AlphaFoldDB" id="M1YYH5"/>
<dbReference type="InParanoid" id="M1YYH5"/>
<dbReference type="EMBL" id="CAQJ01000035">
    <property type="protein sequence ID" value="CCQ90539.1"/>
    <property type="molecule type" value="Genomic_DNA"/>
</dbReference>
<feature type="signal peptide" evidence="1">
    <location>
        <begin position="1"/>
        <end position="29"/>
    </location>
</feature>
<dbReference type="Proteomes" id="UP000011704">
    <property type="component" value="Unassembled WGS sequence"/>
</dbReference>
<accession>M1YYH5</accession>
<evidence type="ECO:0000313" key="3">
    <source>
        <dbReference type="Proteomes" id="UP000011704"/>
    </source>
</evidence>
<feature type="chain" id="PRO_5004019472" evidence="1">
    <location>
        <begin position="30"/>
        <end position="142"/>
    </location>
</feature>
<proteinExistence type="predicted"/>
<organism evidence="2 3">
    <name type="scientific">Nitrospina gracilis (strain 3/211)</name>
    <dbReference type="NCBI Taxonomy" id="1266370"/>
    <lineage>
        <taxon>Bacteria</taxon>
        <taxon>Pseudomonadati</taxon>
        <taxon>Nitrospinota/Tectimicrobiota group</taxon>
        <taxon>Nitrospinota</taxon>
        <taxon>Nitrospinia</taxon>
        <taxon>Nitrospinales</taxon>
        <taxon>Nitrospinaceae</taxon>
        <taxon>Nitrospina</taxon>
    </lineage>
</organism>
<dbReference type="HOGENOM" id="CLU_1813780_0_0_0"/>
<evidence type="ECO:0000313" key="2">
    <source>
        <dbReference type="EMBL" id="CCQ90539.1"/>
    </source>
</evidence>
<reference evidence="2 3" key="1">
    <citation type="journal article" date="2013" name="Front. Microbiol.">
        <title>The genome of Nitrospina gracilis illuminates the metabolism and evolution of the major marine nitrite oxidizer.</title>
        <authorList>
            <person name="Luecker S."/>
            <person name="Nowka B."/>
            <person name="Rattei T."/>
            <person name="Spieck E."/>
            <person name="and Daims H."/>
        </authorList>
    </citation>
    <scope>NUCLEOTIDE SEQUENCE [LARGE SCALE GENOMIC DNA]</scope>
    <source>
        <strain evidence="2 3">3/211</strain>
    </source>
</reference>
<gene>
    <name evidence="2" type="ORF">NITGR_310027</name>
</gene>
<name>M1YYH5_NITG3</name>
<keyword evidence="3" id="KW-1185">Reference proteome</keyword>
<sequence length="142" mass="15676">MNLKRIGKRTVLLMGVFLASTLVWPPVSAWAVRDSDSYHGNPFALPSGVYYKARKGEGVEPPPKKKEEVKAPELPPLTLQAVVWGGPRPVAVINNENFLVGDTLFGHEIVDIGRDEVVLMGNKKTQTLRLDPVPLKVERTLP</sequence>
<dbReference type="RefSeq" id="WP_005008161.1">
    <property type="nucleotide sequence ID" value="NZ_HG422173.1"/>
</dbReference>
<comment type="caution">
    <text evidence="2">The sequence shown here is derived from an EMBL/GenBank/DDBJ whole genome shotgun (WGS) entry which is preliminary data.</text>
</comment>
<dbReference type="STRING" id="1266370.NITGR_310027"/>
<evidence type="ECO:0000256" key="1">
    <source>
        <dbReference type="SAM" id="SignalP"/>
    </source>
</evidence>
<protein>
    <submittedName>
        <fullName evidence="2">Uncharacterized protein</fullName>
    </submittedName>
</protein>
<keyword evidence="1" id="KW-0732">Signal</keyword>